<reference evidence="1" key="1">
    <citation type="submission" date="2014-11" db="EMBL/GenBank/DDBJ databases">
        <authorList>
            <person name="Amaro Gonzalez C."/>
        </authorList>
    </citation>
    <scope>NUCLEOTIDE SEQUENCE</scope>
</reference>
<proteinExistence type="predicted"/>
<dbReference type="AlphaFoldDB" id="A0A0E9WR49"/>
<organism evidence="1">
    <name type="scientific">Anguilla anguilla</name>
    <name type="common">European freshwater eel</name>
    <name type="synonym">Muraena anguilla</name>
    <dbReference type="NCBI Taxonomy" id="7936"/>
    <lineage>
        <taxon>Eukaryota</taxon>
        <taxon>Metazoa</taxon>
        <taxon>Chordata</taxon>
        <taxon>Craniata</taxon>
        <taxon>Vertebrata</taxon>
        <taxon>Euteleostomi</taxon>
        <taxon>Actinopterygii</taxon>
        <taxon>Neopterygii</taxon>
        <taxon>Teleostei</taxon>
        <taxon>Anguilliformes</taxon>
        <taxon>Anguillidae</taxon>
        <taxon>Anguilla</taxon>
    </lineage>
</organism>
<reference evidence="1" key="2">
    <citation type="journal article" date="2015" name="Fish Shellfish Immunol.">
        <title>Early steps in the European eel (Anguilla anguilla)-Vibrio vulnificus interaction in the gills: Role of the RtxA13 toxin.</title>
        <authorList>
            <person name="Callol A."/>
            <person name="Pajuelo D."/>
            <person name="Ebbesson L."/>
            <person name="Teles M."/>
            <person name="MacKenzie S."/>
            <person name="Amaro C."/>
        </authorList>
    </citation>
    <scope>NUCLEOTIDE SEQUENCE</scope>
</reference>
<accession>A0A0E9WR49</accession>
<name>A0A0E9WR49_ANGAN</name>
<dbReference type="EMBL" id="GBXM01015683">
    <property type="protein sequence ID" value="JAH92894.1"/>
    <property type="molecule type" value="Transcribed_RNA"/>
</dbReference>
<sequence>MPDTYEGFQSFSIGDDLLSEFMFVSLRNYCPAKGDGFTFLQYVGVRIVEACTINHLIGQLSPDVAVLTALFWL</sequence>
<protein>
    <submittedName>
        <fullName evidence="1">Uncharacterized protein</fullName>
    </submittedName>
</protein>
<evidence type="ECO:0000313" key="1">
    <source>
        <dbReference type="EMBL" id="JAH92894.1"/>
    </source>
</evidence>